<accession>A0A9W6P7D7</accession>
<organism evidence="2 3">
    <name type="scientific">Nocardiopsis ansamitocini</name>
    <dbReference type="NCBI Taxonomy" id="1670832"/>
    <lineage>
        <taxon>Bacteria</taxon>
        <taxon>Bacillati</taxon>
        <taxon>Actinomycetota</taxon>
        <taxon>Actinomycetes</taxon>
        <taxon>Streptosporangiales</taxon>
        <taxon>Nocardiopsidaceae</taxon>
        <taxon>Nocardiopsis</taxon>
    </lineage>
</organism>
<dbReference type="RefSeq" id="WP_285759901.1">
    <property type="nucleotide sequence ID" value="NZ_BSQG01000004.1"/>
</dbReference>
<reference evidence="2" key="1">
    <citation type="submission" date="2023-02" db="EMBL/GenBank/DDBJ databases">
        <title>Nocardiopsis ansamitocini NBRC 112285.</title>
        <authorList>
            <person name="Ichikawa N."/>
            <person name="Sato H."/>
            <person name="Tonouchi N."/>
        </authorList>
    </citation>
    <scope>NUCLEOTIDE SEQUENCE</scope>
    <source>
        <strain evidence="2">NBRC 112285</strain>
    </source>
</reference>
<dbReference type="NCBIfam" id="TIGR03086">
    <property type="entry name" value="TIGR03086 family metal-binding protein"/>
    <property type="match status" value="1"/>
</dbReference>
<dbReference type="InterPro" id="IPR017517">
    <property type="entry name" value="Maleyloyr_isom"/>
</dbReference>
<dbReference type="Proteomes" id="UP001165092">
    <property type="component" value="Unassembled WGS sequence"/>
</dbReference>
<proteinExistence type="predicted"/>
<dbReference type="InterPro" id="IPR034660">
    <property type="entry name" value="DinB/YfiT-like"/>
</dbReference>
<dbReference type="Pfam" id="PF11716">
    <property type="entry name" value="MDMPI_N"/>
    <property type="match status" value="1"/>
</dbReference>
<keyword evidence="3" id="KW-1185">Reference proteome</keyword>
<dbReference type="SUPFAM" id="SSF109854">
    <property type="entry name" value="DinB/YfiT-like putative metalloenzymes"/>
    <property type="match status" value="1"/>
</dbReference>
<feature type="domain" description="Mycothiol-dependent maleylpyruvate isomerase metal-binding" evidence="1">
    <location>
        <begin position="10"/>
        <end position="130"/>
    </location>
</feature>
<dbReference type="InterPro" id="IPR017520">
    <property type="entry name" value="CHP03086"/>
</dbReference>
<comment type="caution">
    <text evidence="2">The sequence shown here is derived from an EMBL/GenBank/DDBJ whole genome shotgun (WGS) entry which is preliminary data.</text>
</comment>
<dbReference type="AlphaFoldDB" id="A0A9W6P7D7"/>
<name>A0A9W6P7D7_9ACTN</name>
<dbReference type="InterPro" id="IPR024344">
    <property type="entry name" value="MDMPI_metal-binding"/>
</dbReference>
<sequence length="187" mass="20880">MSDILDLHGQAMAEFDRRVRAVRLEQWALPTPCTDWDVHDLVNHLVSEQLWVPHLLSGGTIAEAGDRYDGDRLGEEPIATWEIVAREARTAWLAPDSVTRTVHLSYGDVLAEEYLWQMTFDLAVHAWDLARAISADDELDPELSAALLHWAHEQDFLGPSPLFDPPRPVSADTPAQTRLLALTGRAG</sequence>
<dbReference type="NCBIfam" id="TIGR03083">
    <property type="entry name" value="maleylpyruvate isomerase family mycothiol-dependent enzyme"/>
    <property type="match status" value="1"/>
</dbReference>
<dbReference type="EMBL" id="BSQG01000004">
    <property type="protein sequence ID" value="GLU48417.1"/>
    <property type="molecule type" value="Genomic_DNA"/>
</dbReference>
<gene>
    <name evidence="2" type="ORF">Nans01_27680</name>
</gene>
<protein>
    <submittedName>
        <fullName evidence="2">TIGR03086 family protein</fullName>
    </submittedName>
</protein>
<dbReference type="Gene3D" id="1.20.120.450">
    <property type="entry name" value="dinb family like domain"/>
    <property type="match status" value="1"/>
</dbReference>
<evidence type="ECO:0000313" key="3">
    <source>
        <dbReference type="Proteomes" id="UP001165092"/>
    </source>
</evidence>
<evidence type="ECO:0000313" key="2">
    <source>
        <dbReference type="EMBL" id="GLU48417.1"/>
    </source>
</evidence>
<evidence type="ECO:0000259" key="1">
    <source>
        <dbReference type="Pfam" id="PF11716"/>
    </source>
</evidence>
<dbReference type="GO" id="GO:0046872">
    <property type="term" value="F:metal ion binding"/>
    <property type="evidence" value="ECO:0007669"/>
    <property type="project" value="InterPro"/>
</dbReference>